<feature type="domain" description="C2H2-type" evidence="3">
    <location>
        <begin position="155"/>
        <end position="181"/>
    </location>
</feature>
<keyword evidence="1" id="KW-0479">Metal-binding</keyword>
<feature type="compositionally biased region" description="Polar residues" evidence="2">
    <location>
        <begin position="71"/>
        <end position="84"/>
    </location>
</feature>
<dbReference type="OrthoDB" id="6077919at2759"/>
<sequence>HAPCQTIGKPREGQQVAKKRARDEDDEEFQLPAKKSRVGQSLESRQIAPKKRARDNDEEEFQLPAKKSRVSRGSASTQVAPNNVNRKRSAPSAESPVRRATSVALRPPQCKAADVQTGGQIQSYTHGNCNTGEVEGPEKMPFGQTPQTKKAVPRLYCAPCKKTFKRPVELTRHLTQTKRHSAGFICPMDGCTRCLSRPDAVLRHLCGQHPGWEAIITWRPSEQKRAEA</sequence>
<reference evidence="4 5" key="1">
    <citation type="submission" date="2019-02" db="EMBL/GenBank/DDBJ databases">
        <title>Genome sequencing of the rare red list fungi Dentipellis fragilis.</title>
        <authorList>
            <person name="Buettner E."/>
            <person name="Kellner H."/>
        </authorList>
    </citation>
    <scope>NUCLEOTIDE SEQUENCE [LARGE SCALE GENOMIC DNA]</scope>
    <source>
        <strain evidence="4 5">DSM 105465</strain>
    </source>
</reference>
<dbReference type="SMART" id="SM00355">
    <property type="entry name" value="ZnF_C2H2"/>
    <property type="match status" value="2"/>
</dbReference>
<comment type="caution">
    <text evidence="4">The sequence shown here is derived from an EMBL/GenBank/DDBJ whole genome shotgun (WGS) entry which is preliminary data.</text>
</comment>
<evidence type="ECO:0000256" key="1">
    <source>
        <dbReference type="PROSITE-ProRule" id="PRU00042"/>
    </source>
</evidence>
<proteinExistence type="predicted"/>
<protein>
    <recommendedName>
        <fullName evidence="3">C2H2-type domain-containing protein</fullName>
    </recommendedName>
</protein>
<dbReference type="AlphaFoldDB" id="A0A4Y9YXB9"/>
<dbReference type="Proteomes" id="UP000298327">
    <property type="component" value="Unassembled WGS sequence"/>
</dbReference>
<gene>
    <name evidence="4" type="ORF">EVG20_g4803</name>
</gene>
<evidence type="ECO:0000313" key="5">
    <source>
        <dbReference type="Proteomes" id="UP000298327"/>
    </source>
</evidence>
<accession>A0A4Y9YXB9</accession>
<dbReference type="Gene3D" id="3.30.160.60">
    <property type="entry name" value="Classic Zinc Finger"/>
    <property type="match status" value="1"/>
</dbReference>
<name>A0A4Y9YXB9_9AGAM</name>
<feature type="region of interest" description="Disordered" evidence="2">
    <location>
        <begin position="1"/>
        <end position="117"/>
    </location>
</feature>
<organism evidence="4 5">
    <name type="scientific">Dentipellis fragilis</name>
    <dbReference type="NCBI Taxonomy" id="205917"/>
    <lineage>
        <taxon>Eukaryota</taxon>
        <taxon>Fungi</taxon>
        <taxon>Dikarya</taxon>
        <taxon>Basidiomycota</taxon>
        <taxon>Agaricomycotina</taxon>
        <taxon>Agaricomycetes</taxon>
        <taxon>Russulales</taxon>
        <taxon>Hericiaceae</taxon>
        <taxon>Dentipellis</taxon>
    </lineage>
</organism>
<evidence type="ECO:0000256" key="2">
    <source>
        <dbReference type="SAM" id="MobiDB-lite"/>
    </source>
</evidence>
<dbReference type="PROSITE" id="PS50157">
    <property type="entry name" value="ZINC_FINGER_C2H2_2"/>
    <property type="match status" value="1"/>
</dbReference>
<dbReference type="PROSITE" id="PS00028">
    <property type="entry name" value="ZINC_FINGER_C2H2_1"/>
    <property type="match status" value="1"/>
</dbReference>
<keyword evidence="1" id="KW-0862">Zinc</keyword>
<keyword evidence="5" id="KW-1185">Reference proteome</keyword>
<keyword evidence="1" id="KW-0863">Zinc-finger</keyword>
<dbReference type="InterPro" id="IPR013087">
    <property type="entry name" value="Znf_C2H2_type"/>
</dbReference>
<dbReference type="GO" id="GO:0008270">
    <property type="term" value="F:zinc ion binding"/>
    <property type="evidence" value="ECO:0007669"/>
    <property type="project" value="UniProtKB-KW"/>
</dbReference>
<dbReference type="EMBL" id="SEOQ01000261">
    <property type="protein sequence ID" value="TFY66283.1"/>
    <property type="molecule type" value="Genomic_DNA"/>
</dbReference>
<feature type="non-terminal residue" evidence="4">
    <location>
        <position position="1"/>
    </location>
</feature>
<evidence type="ECO:0000313" key="4">
    <source>
        <dbReference type="EMBL" id="TFY66283.1"/>
    </source>
</evidence>
<evidence type="ECO:0000259" key="3">
    <source>
        <dbReference type="PROSITE" id="PS50157"/>
    </source>
</evidence>